<evidence type="ECO:0000256" key="7">
    <source>
        <dbReference type="ARBA" id="ARBA00023288"/>
    </source>
</evidence>
<comment type="subcellular location">
    <subcellularLocation>
        <location evidence="1">Cell membrane</location>
        <topology evidence="1">Lipid-anchor</topology>
        <topology evidence="1">GPI-anchor</topology>
    </subcellularLocation>
</comment>
<dbReference type="GO" id="GO:0098552">
    <property type="term" value="C:side of membrane"/>
    <property type="evidence" value="ECO:0007669"/>
    <property type="project" value="UniProtKB-KW"/>
</dbReference>
<dbReference type="Pfam" id="PF02469">
    <property type="entry name" value="Fasciclin"/>
    <property type="match status" value="1"/>
</dbReference>
<dbReference type="SMART" id="SM00554">
    <property type="entry name" value="FAS1"/>
    <property type="match status" value="1"/>
</dbReference>
<evidence type="ECO:0000256" key="5">
    <source>
        <dbReference type="ARBA" id="ARBA00022729"/>
    </source>
</evidence>
<dbReference type="PANTHER" id="PTHR32382:SF4">
    <property type="entry name" value="FASCICLIN-LIKE ARABINOGALACTAN PROTEIN 1"/>
    <property type="match status" value="1"/>
</dbReference>
<keyword evidence="6" id="KW-0472">Membrane</keyword>
<keyword evidence="5 9" id="KW-0732">Signal</keyword>
<gene>
    <name evidence="11" type="ORF">M6B38_328630</name>
</gene>
<feature type="signal peptide" evidence="9">
    <location>
        <begin position="1"/>
        <end position="23"/>
    </location>
</feature>
<keyword evidence="12" id="KW-1185">Reference proteome</keyword>
<evidence type="ECO:0000256" key="3">
    <source>
        <dbReference type="ARBA" id="ARBA00022475"/>
    </source>
</evidence>
<evidence type="ECO:0000313" key="11">
    <source>
        <dbReference type="EMBL" id="KAJ6836079.1"/>
    </source>
</evidence>
<feature type="compositionally biased region" description="Low complexity" evidence="8">
    <location>
        <begin position="364"/>
        <end position="374"/>
    </location>
</feature>
<evidence type="ECO:0000256" key="9">
    <source>
        <dbReference type="SAM" id="SignalP"/>
    </source>
</evidence>
<dbReference type="SUPFAM" id="SSF82153">
    <property type="entry name" value="FAS1 domain"/>
    <property type="match status" value="2"/>
</dbReference>
<dbReference type="PANTHER" id="PTHR32382">
    <property type="entry name" value="FASCICLIN-LIKE ARABINOGALACTAN PROTEIN"/>
    <property type="match status" value="1"/>
</dbReference>
<proteinExistence type="inferred from homology"/>
<dbReference type="InterPro" id="IPR000782">
    <property type="entry name" value="FAS1_domain"/>
</dbReference>
<dbReference type="InterPro" id="IPR036378">
    <property type="entry name" value="FAS1_dom_sf"/>
</dbReference>
<dbReference type="AlphaFoldDB" id="A0AAX6H4Y4"/>
<evidence type="ECO:0000256" key="2">
    <source>
        <dbReference type="ARBA" id="ARBA00007843"/>
    </source>
</evidence>
<evidence type="ECO:0000259" key="10">
    <source>
        <dbReference type="PROSITE" id="PS50213"/>
    </source>
</evidence>
<keyword evidence="7" id="KW-0449">Lipoprotein</keyword>
<evidence type="ECO:0000256" key="4">
    <source>
        <dbReference type="ARBA" id="ARBA00022622"/>
    </source>
</evidence>
<reference evidence="11" key="2">
    <citation type="submission" date="2023-04" db="EMBL/GenBank/DDBJ databases">
        <authorList>
            <person name="Bruccoleri R.E."/>
            <person name="Oakeley E.J."/>
            <person name="Faust A.-M."/>
            <person name="Dessus-Babus S."/>
            <person name="Altorfer M."/>
            <person name="Burckhardt D."/>
            <person name="Oertli M."/>
            <person name="Naumann U."/>
            <person name="Petersen F."/>
            <person name="Wong J."/>
        </authorList>
    </citation>
    <scope>NUCLEOTIDE SEQUENCE</scope>
    <source>
        <strain evidence="11">GSM-AAB239-AS_SAM_17_03QT</strain>
        <tissue evidence="11">Leaf</tissue>
    </source>
</reference>
<name>A0AAX6H4Y4_IRIPA</name>
<feature type="chain" id="PRO_5043466800" evidence="9">
    <location>
        <begin position="24"/>
        <end position="410"/>
    </location>
</feature>
<dbReference type="Proteomes" id="UP001140949">
    <property type="component" value="Unassembled WGS sequence"/>
</dbReference>
<evidence type="ECO:0000256" key="8">
    <source>
        <dbReference type="SAM" id="MobiDB-lite"/>
    </source>
</evidence>
<feature type="domain" description="FAS1" evidence="10">
    <location>
        <begin position="193"/>
        <end position="342"/>
    </location>
</feature>
<comment type="similarity">
    <text evidence="2">Belongs to the fasciclin-like AGP family.</text>
</comment>
<dbReference type="PROSITE" id="PS50213">
    <property type="entry name" value="FAS1"/>
    <property type="match status" value="2"/>
</dbReference>
<dbReference type="InterPro" id="IPR033254">
    <property type="entry name" value="Plant_FLA"/>
</dbReference>
<evidence type="ECO:0000313" key="12">
    <source>
        <dbReference type="Proteomes" id="UP001140949"/>
    </source>
</evidence>
<reference evidence="11" key="1">
    <citation type="journal article" date="2023" name="GigaByte">
        <title>Genome assembly of the bearded iris, Iris pallida Lam.</title>
        <authorList>
            <person name="Bruccoleri R.E."/>
            <person name="Oakeley E.J."/>
            <person name="Faust A.M.E."/>
            <person name="Altorfer M."/>
            <person name="Dessus-Babus S."/>
            <person name="Burckhardt D."/>
            <person name="Oertli M."/>
            <person name="Naumann U."/>
            <person name="Petersen F."/>
            <person name="Wong J."/>
        </authorList>
    </citation>
    <scope>NUCLEOTIDE SEQUENCE</scope>
    <source>
        <strain evidence="11">GSM-AAB239-AS_SAM_17_03QT</strain>
    </source>
</reference>
<feature type="region of interest" description="Disordered" evidence="8">
    <location>
        <begin position="364"/>
        <end position="385"/>
    </location>
</feature>
<protein>
    <submittedName>
        <fullName evidence="11">Fasciclin-like arabinogalactan protein 1</fullName>
    </submittedName>
</protein>
<dbReference type="Gene3D" id="2.30.180.10">
    <property type="entry name" value="FAS1 domain"/>
    <property type="match status" value="2"/>
</dbReference>
<evidence type="ECO:0000256" key="6">
    <source>
        <dbReference type="ARBA" id="ARBA00023136"/>
    </source>
</evidence>
<comment type="caution">
    <text evidence="11">The sequence shown here is derived from an EMBL/GenBank/DDBJ whole genome shotgun (WGS) entry which is preliminary data.</text>
</comment>
<accession>A0AAX6H4Y4</accession>
<keyword evidence="4" id="KW-0336">GPI-anchor</keyword>
<organism evidence="11 12">
    <name type="scientific">Iris pallida</name>
    <name type="common">Sweet iris</name>
    <dbReference type="NCBI Taxonomy" id="29817"/>
    <lineage>
        <taxon>Eukaryota</taxon>
        <taxon>Viridiplantae</taxon>
        <taxon>Streptophyta</taxon>
        <taxon>Embryophyta</taxon>
        <taxon>Tracheophyta</taxon>
        <taxon>Spermatophyta</taxon>
        <taxon>Magnoliopsida</taxon>
        <taxon>Liliopsida</taxon>
        <taxon>Asparagales</taxon>
        <taxon>Iridaceae</taxon>
        <taxon>Iridoideae</taxon>
        <taxon>Irideae</taxon>
        <taxon>Iris</taxon>
    </lineage>
</organism>
<keyword evidence="4" id="KW-0325">Glycoprotein</keyword>
<dbReference type="GO" id="GO:0005886">
    <property type="term" value="C:plasma membrane"/>
    <property type="evidence" value="ECO:0007669"/>
    <property type="project" value="UniProtKB-SubCell"/>
</dbReference>
<dbReference type="EMBL" id="JANAVB010012596">
    <property type="protein sequence ID" value="KAJ6836079.1"/>
    <property type="molecule type" value="Genomic_DNA"/>
</dbReference>
<keyword evidence="3" id="KW-1003">Cell membrane</keyword>
<sequence length="410" mass="42255">MRLHLLLLLATAMAMAATAPADAYNITKILSAHPEFSTFNHYLSLTHLASDVNRRLTVTVLALDNAAMSSLLDRHLSLPTLRNVLALHCLVDYYGAKKLHQLTSGTALTSSLFQATGAAPGTTGFVNITDRRGGHVTFSAEDTADDADDGTTTTSASSSFVKSVKEIPYNLSIVQISAALSSPEAEAPAAAPAPVNLTAAMSRHGCGLFAGLLLAASPDVLDAYESNLDTGLTVFCPVDAAVRAFGPKFGRLKPDERATLLLYHAEAAYNSMQQLKTGSGLSTTLATATAAAKKKKKSKDFTFTVGEDGGGVKLETEVATAKILKTVVDQEPVAVYSINKVLQPRELFKPPEAGAPAGSAAAAAAAAAADSPDGAPDDDKAADDNAADGRLGGGCVWAVAAAAAAVAVML</sequence>
<dbReference type="FunFam" id="2.30.180.10:FF:000010">
    <property type="entry name" value="Fasciclin-like arabinogalactan protein 2"/>
    <property type="match status" value="1"/>
</dbReference>
<evidence type="ECO:0000256" key="1">
    <source>
        <dbReference type="ARBA" id="ARBA00004609"/>
    </source>
</evidence>
<feature type="domain" description="FAS1" evidence="10">
    <location>
        <begin position="23"/>
        <end position="168"/>
    </location>
</feature>